<sequence>MKAAVITCYFNALGVQSRLKNFEVFAARLKKQKVPLYVVEALFPGQKSSLARFSNVMTVECEAVLWQKESLLNLLIQKLDTKYTGVIWCDADVIFENAGWFRQTAKMLKTYAVVQPFSKAIRLPRGAGRYVKASEHFDTFAEVYQRAPQLLLKGDFAAHGHTGFAWAARREILEEHGLYDAMIAGSGDHVMAHAFAGDFASPCIYRILGNNPRHIAHFQKWARRVYPQVRGRIGVVPGRLLHLWHGETENRRYVDRNRELAAFDFDPERDIERDANGLWRWGRRKRGLQGKIGQWLSRGRKGEMRDWAIRYFAARKEDG</sequence>
<proteinExistence type="predicted"/>
<dbReference type="KEGG" id="tpx:Turpa_3090"/>
<evidence type="ECO:0000313" key="2">
    <source>
        <dbReference type="Proteomes" id="UP000006048"/>
    </source>
</evidence>
<evidence type="ECO:0008006" key="3">
    <source>
        <dbReference type="Google" id="ProtNLM"/>
    </source>
</evidence>
<dbReference type="RefSeq" id="WP_014804230.1">
    <property type="nucleotide sequence ID" value="NC_018020.1"/>
</dbReference>
<dbReference type="SUPFAM" id="SSF53448">
    <property type="entry name" value="Nucleotide-diphospho-sugar transferases"/>
    <property type="match status" value="1"/>
</dbReference>
<dbReference type="EMBL" id="CP002959">
    <property type="protein sequence ID" value="AFM13729.1"/>
    <property type="molecule type" value="Genomic_DNA"/>
</dbReference>
<dbReference type="Proteomes" id="UP000006048">
    <property type="component" value="Chromosome"/>
</dbReference>
<keyword evidence="2" id="KW-1185">Reference proteome</keyword>
<dbReference type="InterPro" id="IPR029044">
    <property type="entry name" value="Nucleotide-diphossugar_trans"/>
</dbReference>
<accession>I4B8X2</accession>
<evidence type="ECO:0000313" key="1">
    <source>
        <dbReference type="EMBL" id="AFM13729.1"/>
    </source>
</evidence>
<organism evidence="1 2">
    <name type="scientific">Turneriella parva (strain ATCC BAA-1111 / DSM 21527 / NCTC 11395 / H)</name>
    <name type="common">Leptospira parva</name>
    <dbReference type="NCBI Taxonomy" id="869212"/>
    <lineage>
        <taxon>Bacteria</taxon>
        <taxon>Pseudomonadati</taxon>
        <taxon>Spirochaetota</taxon>
        <taxon>Spirochaetia</taxon>
        <taxon>Leptospirales</taxon>
        <taxon>Leptospiraceae</taxon>
        <taxon>Turneriella</taxon>
    </lineage>
</organism>
<protein>
    <recommendedName>
        <fullName evidence="3">Glycosyltransferase</fullName>
    </recommendedName>
</protein>
<gene>
    <name evidence="1" type="ordered locus">Turpa_3090</name>
</gene>
<reference evidence="1 2" key="1">
    <citation type="submission" date="2012-06" db="EMBL/GenBank/DDBJ databases">
        <title>The complete chromosome of genome of Turneriella parva DSM 21527.</title>
        <authorList>
            <consortium name="US DOE Joint Genome Institute (JGI-PGF)"/>
            <person name="Lucas S."/>
            <person name="Han J."/>
            <person name="Lapidus A."/>
            <person name="Bruce D."/>
            <person name="Goodwin L."/>
            <person name="Pitluck S."/>
            <person name="Peters L."/>
            <person name="Kyrpides N."/>
            <person name="Mavromatis K."/>
            <person name="Ivanova N."/>
            <person name="Mikhailova N."/>
            <person name="Chertkov O."/>
            <person name="Detter J.C."/>
            <person name="Tapia R."/>
            <person name="Han C."/>
            <person name="Land M."/>
            <person name="Hauser L."/>
            <person name="Markowitz V."/>
            <person name="Cheng J.-F."/>
            <person name="Hugenholtz P."/>
            <person name="Woyke T."/>
            <person name="Wu D."/>
            <person name="Gronow S."/>
            <person name="Wellnitz S."/>
            <person name="Brambilla E."/>
            <person name="Klenk H.-P."/>
            <person name="Eisen J.A."/>
        </authorList>
    </citation>
    <scope>NUCLEOTIDE SEQUENCE [LARGE SCALE GENOMIC DNA]</scope>
    <source>
        <strain evidence="2">ATCC BAA-1111 / DSM 21527 / NCTC 11395 / H</strain>
    </source>
</reference>
<dbReference type="AlphaFoldDB" id="I4B8X2"/>
<dbReference type="STRING" id="869212.Turpa_3090"/>
<dbReference type="HOGENOM" id="CLU_871368_0_0_12"/>
<dbReference type="OrthoDB" id="7593663at2"/>
<name>I4B8X2_TURPD</name>